<keyword evidence="2" id="KW-0371">Homeobox</keyword>
<sequence>MVALSRGFSRAQRKASPPLPPGINDVERILQEMLLQDISDPNLITMYHQKGNADDVTHQQSGYPSVDAKSGLRAADKIKCLSLSPSLMIQGSGKLPNLELVPGQRLTPKAQINEKVMIFTSGPLLIPSPKPVVTGEYKDFSSFQLLVDAAVQKSAELELQKKKSPTHDFPHLKKSQISNWFINARRRILPEMLLQDVSDPNQIIIYHQKGNATDVTHQQGGYLSIDAKSGPRDPDTIKCQPLSPSLMVQGSGELPNQEMVPGQRLIPKAQLNEKVEVFNSGPLLISSPEPVVTGEYKDFSNFQLLVDAADLGSRQEEELWAEPGRAPLTECRALLRGAVSTSKPSREPSPGWS</sequence>
<evidence type="ECO:0000256" key="1">
    <source>
        <dbReference type="ARBA" id="ARBA00023125"/>
    </source>
</evidence>
<keyword evidence="1" id="KW-0238">DNA-binding</keyword>
<dbReference type="Pfam" id="PF05920">
    <property type="entry name" value="Homeobox_KN"/>
    <property type="match status" value="1"/>
</dbReference>
<gene>
    <name evidence="6" type="ORF">Celaphus_00009695</name>
</gene>
<feature type="region of interest" description="Disordered" evidence="4">
    <location>
        <begin position="1"/>
        <end position="23"/>
    </location>
</feature>
<dbReference type="OrthoDB" id="10056939at2759"/>
<name>A0A212C0G2_CEREH</name>
<feature type="domain" description="KN homeodomain" evidence="5">
    <location>
        <begin position="171"/>
        <end position="187"/>
    </location>
</feature>
<protein>
    <recommendedName>
        <fullName evidence="5">KN homeodomain domain-containing protein</fullName>
    </recommendedName>
</protein>
<keyword evidence="7" id="KW-1185">Reference proteome</keyword>
<proteinExistence type="predicted"/>
<keyword evidence="3" id="KW-0539">Nucleus</keyword>
<dbReference type="AlphaFoldDB" id="A0A212C0G2"/>
<dbReference type="Gene3D" id="1.10.10.60">
    <property type="entry name" value="Homeodomain-like"/>
    <property type="match status" value="1"/>
</dbReference>
<dbReference type="InterPro" id="IPR008422">
    <property type="entry name" value="KN_HD"/>
</dbReference>
<dbReference type="GO" id="GO:0006355">
    <property type="term" value="P:regulation of DNA-templated transcription"/>
    <property type="evidence" value="ECO:0007669"/>
    <property type="project" value="InterPro"/>
</dbReference>
<evidence type="ECO:0000313" key="6">
    <source>
        <dbReference type="EMBL" id="OWJ99436.1"/>
    </source>
</evidence>
<dbReference type="Proteomes" id="UP000242450">
    <property type="component" value="Chromosome X"/>
</dbReference>
<reference evidence="6 7" key="1">
    <citation type="journal article" date="2018" name="Mol. Genet. Genomics">
        <title>The red deer Cervus elaphus genome CerEla1.0: sequencing, annotating, genes, and chromosomes.</title>
        <authorList>
            <person name="Bana N.A."/>
            <person name="Nyiri A."/>
            <person name="Nagy J."/>
            <person name="Frank K."/>
            <person name="Nagy T."/>
            <person name="Steger V."/>
            <person name="Schiller M."/>
            <person name="Lakatos P."/>
            <person name="Sugar L."/>
            <person name="Horn P."/>
            <person name="Barta E."/>
            <person name="Orosz L."/>
        </authorList>
    </citation>
    <scope>NUCLEOTIDE SEQUENCE [LARGE SCALE GENOMIC DNA]</scope>
    <source>
        <strain evidence="6">Hungarian</strain>
    </source>
</reference>
<dbReference type="GO" id="GO:0003677">
    <property type="term" value="F:DNA binding"/>
    <property type="evidence" value="ECO:0007669"/>
    <property type="project" value="UniProtKB-KW"/>
</dbReference>
<evidence type="ECO:0000256" key="4">
    <source>
        <dbReference type="SAM" id="MobiDB-lite"/>
    </source>
</evidence>
<evidence type="ECO:0000256" key="2">
    <source>
        <dbReference type="ARBA" id="ARBA00023155"/>
    </source>
</evidence>
<organism evidence="6 7">
    <name type="scientific">Cervus elaphus hippelaphus</name>
    <name type="common">European red deer</name>
    <dbReference type="NCBI Taxonomy" id="46360"/>
    <lineage>
        <taxon>Eukaryota</taxon>
        <taxon>Metazoa</taxon>
        <taxon>Chordata</taxon>
        <taxon>Craniata</taxon>
        <taxon>Vertebrata</taxon>
        <taxon>Euteleostomi</taxon>
        <taxon>Mammalia</taxon>
        <taxon>Eutheria</taxon>
        <taxon>Laurasiatheria</taxon>
        <taxon>Artiodactyla</taxon>
        <taxon>Ruminantia</taxon>
        <taxon>Pecora</taxon>
        <taxon>Cervidae</taxon>
        <taxon>Cervinae</taxon>
        <taxon>Cervus</taxon>
    </lineage>
</organism>
<dbReference type="EMBL" id="MKHE01000034">
    <property type="protein sequence ID" value="OWJ99436.1"/>
    <property type="molecule type" value="Genomic_DNA"/>
</dbReference>
<evidence type="ECO:0000313" key="7">
    <source>
        <dbReference type="Proteomes" id="UP000242450"/>
    </source>
</evidence>
<accession>A0A212C0G2</accession>
<comment type="caution">
    <text evidence="6">The sequence shown here is derived from an EMBL/GenBank/DDBJ whole genome shotgun (WGS) entry which is preliminary data.</text>
</comment>
<evidence type="ECO:0000259" key="5">
    <source>
        <dbReference type="Pfam" id="PF05920"/>
    </source>
</evidence>
<evidence type="ECO:0000256" key="3">
    <source>
        <dbReference type="ARBA" id="ARBA00023242"/>
    </source>
</evidence>